<organism evidence="1 2">
    <name type="scientific">Candidatus Epulonipiscium fishelsonii</name>
    <dbReference type="NCBI Taxonomy" id="77094"/>
    <lineage>
        <taxon>Bacteria</taxon>
        <taxon>Bacillati</taxon>
        <taxon>Bacillota</taxon>
        <taxon>Clostridia</taxon>
        <taxon>Lachnospirales</taxon>
        <taxon>Lachnospiraceae</taxon>
        <taxon>Candidatus Epulonipiscium</taxon>
    </lineage>
</organism>
<name>A0ACC8XA27_9FIRM</name>
<reference evidence="1" key="1">
    <citation type="submission" date="2016-08" db="EMBL/GenBank/DDBJ databases">
        <authorList>
            <person name="Ngugi D.K."/>
            <person name="Miyake S."/>
            <person name="Stingl U."/>
        </authorList>
    </citation>
    <scope>NUCLEOTIDE SEQUENCE</scope>
    <source>
        <strain evidence="1">SCG-B11WGA-EpuloA1</strain>
    </source>
</reference>
<dbReference type="Proteomes" id="UP000188605">
    <property type="component" value="Unassembled WGS sequence"/>
</dbReference>
<evidence type="ECO:0000313" key="1">
    <source>
        <dbReference type="EMBL" id="ONI38987.1"/>
    </source>
</evidence>
<evidence type="ECO:0000313" key="2">
    <source>
        <dbReference type="Proteomes" id="UP000188605"/>
    </source>
</evidence>
<accession>A0ACC8XA27</accession>
<dbReference type="EMBL" id="LJDB01000074">
    <property type="protein sequence ID" value="ONI38987.1"/>
    <property type="molecule type" value="Genomic_DNA"/>
</dbReference>
<gene>
    <name evidence="1" type="ORF">AN396_09530</name>
</gene>
<comment type="caution">
    <text evidence="1">The sequence shown here is derived from an EMBL/GenBank/DDBJ whole genome shotgun (WGS) entry which is preliminary data.</text>
</comment>
<proteinExistence type="predicted"/>
<protein>
    <submittedName>
        <fullName evidence="1">Uncharacterized protein</fullName>
    </submittedName>
</protein>
<sequence length="265" mass="28650">MKNVFIGMVLGIANVIPGVSAGTMAVIFKIYDQLLDSISLDIEKLKKNFNFLAMLGIGVLIGVVGFSSIITYLYENYSMQTSFAFIGVIVGSIPMIYKKVSQEGPISFNGIILFIIPLVIMLYMSMQGDSGENTTILRQLNTMSMLWLIFAGAISAFTMIIPGISGSFILLTIGAYTTIITAISERNILILIPVAIGVLIGLVGGSKLVRILMENYTQDTYLVILGLVVGSIFTLYPGFSFNANGTSSIICMTAAAIISYYFSEN</sequence>
<keyword evidence="2" id="KW-1185">Reference proteome</keyword>